<dbReference type="Pfam" id="PF01204">
    <property type="entry name" value="Trehalase"/>
    <property type="match status" value="2"/>
</dbReference>
<sequence>MRSIIFYSALSSVLSVKAQNITQTSSISFSATPVSTAVPSATVPADTPVPGQGDYPPVQYLCEDGSNTTYCPGVLLQDVQLAGIFPDSKTFVDKPTNGSLNDTLAAFNALGSNVSVGQVENFVNNNFKGEGLDLNQIPIEGFVQSPAILNNISDPIYKAWTSIVNSYWTLLIRETNESSICNGQCDSSLIPLNHTVVVPGGRYREIYYWDSRWIIEGLLKSELYSYAWNLLQNMMDFIDVYGYIPNGGRKYYVNRSQPPMFIQMLDAYIKVTGNTTILERALPLASAEMEWWANNRTFNYTSPYTNRTVLVAHYAVNNSAPRPEGYVEDYETVTGASPPLNDTEKAELYSELATGAESGWDYSSRWTKQPLLNVSDNNPALRTLNVKAIIPVDLLSLLSGDHALLADLYDLYANSTGNMVGSNSTSGSNSTDIVQNNSTGTSSSGNSSSPAFYHRQQAQAFSDAVLDLCWDPEKSWFYDFNTTSNSRSSVYSPAGAWPLWQNITPSELSNNETAALAFVSGSRFLLGKYSGIPSVASLLYTGLNWDFPNSWPPHLHTTIKAFETLGRLYPDASTLNNLTIPYSEVAQGQLGVQEADLQPQPASTIGNVTLQTQEAQGKPWPLALSIEYANRYLGAAFCSWYSTGGAIDGLLTQLPLSELNATGTYTAGQSGVMFEKFNATDTDAAGGGGEYTVQVGFGWTNGVVLWAAGEYGQYLPSPTCPMIPIIEVNGNGNSSVYSNGTSVEGTGSRANGTSGNATSSLLFAGYRIPREEWKRAADEH</sequence>
<dbReference type="PANTHER" id="PTHR23403">
    <property type="entry name" value="TREHALASE"/>
    <property type="match status" value="1"/>
</dbReference>
<reference evidence="4 5" key="1">
    <citation type="submission" date="2024-01" db="EMBL/GenBank/DDBJ databases">
        <title>Comparative genomics of Cryptococcus and Kwoniella reveals pathogenesis evolution and contrasting modes of karyotype evolution via chromosome fusion or intercentromeric recombination.</title>
        <authorList>
            <person name="Coelho M.A."/>
            <person name="David-Palma M."/>
            <person name="Shea T."/>
            <person name="Bowers K."/>
            <person name="McGinley-Smith S."/>
            <person name="Mohammad A.W."/>
            <person name="Gnirke A."/>
            <person name="Yurkov A.M."/>
            <person name="Nowrousian M."/>
            <person name="Sun S."/>
            <person name="Cuomo C.A."/>
            <person name="Heitman J."/>
        </authorList>
    </citation>
    <scope>NUCLEOTIDE SEQUENCE [LARGE SCALE GENOMIC DNA]</scope>
    <source>
        <strain evidence="4 5">CBS 6074</strain>
    </source>
</reference>
<evidence type="ECO:0000256" key="1">
    <source>
        <dbReference type="ARBA" id="ARBA00005615"/>
    </source>
</evidence>
<dbReference type="InterPro" id="IPR012341">
    <property type="entry name" value="6hp_glycosidase-like_sf"/>
</dbReference>
<dbReference type="GO" id="GO:0004555">
    <property type="term" value="F:alpha,alpha-trehalase activity"/>
    <property type="evidence" value="ECO:0007669"/>
    <property type="project" value="UniProtKB-EC"/>
</dbReference>
<dbReference type="PANTHER" id="PTHR23403:SF1">
    <property type="entry name" value="TREHALASE"/>
    <property type="match status" value="1"/>
</dbReference>
<evidence type="ECO:0000256" key="2">
    <source>
        <dbReference type="RuleBase" id="RU361180"/>
    </source>
</evidence>
<feature type="compositionally biased region" description="Low complexity" evidence="3">
    <location>
        <begin position="421"/>
        <end position="449"/>
    </location>
</feature>
<organism evidence="4 5">
    <name type="scientific">Kwoniella dendrophila CBS 6074</name>
    <dbReference type="NCBI Taxonomy" id="1295534"/>
    <lineage>
        <taxon>Eukaryota</taxon>
        <taxon>Fungi</taxon>
        <taxon>Dikarya</taxon>
        <taxon>Basidiomycota</taxon>
        <taxon>Agaricomycotina</taxon>
        <taxon>Tremellomycetes</taxon>
        <taxon>Tremellales</taxon>
        <taxon>Cryptococcaceae</taxon>
        <taxon>Kwoniella</taxon>
    </lineage>
</organism>
<dbReference type="SUPFAM" id="SSF48208">
    <property type="entry name" value="Six-hairpin glycosidases"/>
    <property type="match status" value="1"/>
</dbReference>
<gene>
    <name evidence="4" type="ORF">L201_005480</name>
</gene>
<dbReference type="PRINTS" id="PR00744">
    <property type="entry name" value="GLHYDRLASE37"/>
</dbReference>
<dbReference type="EMBL" id="CP144104">
    <property type="protein sequence ID" value="WWC90544.1"/>
    <property type="molecule type" value="Genomic_DNA"/>
</dbReference>
<evidence type="ECO:0000256" key="3">
    <source>
        <dbReference type="SAM" id="MobiDB-lite"/>
    </source>
</evidence>
<dbReference type="Gene3D" id="1.50.10.10">
    <property type="match status" value="1"/>
</dbReference>
<name>A0AAX4K067_9TREE</name>
<dbReference type="InterPro" id="IPR008928">
    <property type="entry name" value="6-hairpin_glycosidase_sf"/>
</dbReference>
<dbReference type="InterPro" id="IPR001661">
    <property type="entry name" value="Glyco_hydro_37"/>
</dbReference>
<keyword evidence="5" id="KW-1185">Reference proteome</keyword>
<keyword evidence="2" id="KW-0378">Hydrolase</keyword>
<comment type="similarity">
    <text evidence="1 2">Belongs to the glycosyl hydrolase 37 family.</text>
</comment>
<dbReference type="GeneID" id="91096150"/>
<accession>A0AAX4K067</accession>
<keyword evidence="2" id="KW-0326">Glycosidase</keyword>
<dbReference type="GO" id="GO:0005993">
    <property type="term" value="P:trehalose catabolic process"/>
    <property type="evidence" value="ECO:0007669"/>
    <property type="project" value="TreeGrafter"/>
</dbReference>
<proteinExistence type="inferred from homology"/>
<dbReference type="EC" id="3.2.1.28" evidence="2"/>
<evidence type="ECO:0000313" key="5">
    <source>
        <dbReference type="Proteomes" id="UP001355207"/>
    </source>
</evidence>
<comment type="catalytic activity">
    <reaction evidence="2">
        <text>alpha,alpha-trehalose + H2O = alpha-D-glucose + beta-D-glucose</text>
        <dbReference type="Rhea" id="RHEA:32675"/>
        <dbReference type="ChEBI" id="CHEBI:15377"/>
        <dbReference type="ChEBI" id="CHEBI:15903"/>
        <dbReference type="ChEBI" id="CHEBI:16551"/>
        <dbReference type="ChEBI" id="CHEBI:17925"/>
        <dbReference type="EC" id="3.2.1.28"/>
    </reaction>
</comment>
<evidence type="ECO:0000313" key="4">
    <source>
        <dbReference type="EMBL" id="WWC90544.1"/>
    </source>
</evidence>
<dbReference type="Proteomes" id="UP001355207">
    <property type="component" value="Chromosome 7"/>
</dbReference>
<feature type="region of interest" description="Disordered" evidence="3">
    <location>
        <begin position="421"/>
        <end position="450"/>
    </location>
</feature>
<protein>
    <recommendedName>
        <fullName evidence="2">Trehalase</fullName>
        <ecNumber evidence="2">3.2.1.28</ecNumber>
    </recommendedName>
    <alternativeName>
        <fullName evidence="2">Alpha-trehalose glucohydrolase</fullName>
    </alternativeName>
</protein>
<dbReference type="RefSeq" id="XP_066077307.1">
    <property type="nucleotide sequence ID" value="XM_066221210.1"/>
</dbReference>
<dbReference type="AlphaFoldDB" id="A0AAX4K067"/>